<proteinExistence type="inferred from homology"/>
<dbReference type="InterPro" id="IPR029014">
    <property type="entry name" value="NiFe-Hase_large"/>
</dbReference>
<dbReference type="Pfam" id="PF00346">
    <property type="entry name" value="Complex1_49kDa"/>
    <property type="match status" value="1"/>
</dbReference>
<dbReference type="EC" id="7.1.1.-" evidence="1"/>
<dbReference type="GO" id="GO:0051287">
    <property type="term" value="F:NAD binding"/>
    <property type="evidence" value="ECO:0007669"/>
    <property type="project" value="InterPro"/>
</dbReference>
<keyword evidence="2" id="KW-1133">Transmembrane helix</keyword>
<comment type="caution">
    <text evidence="4">The sequence shown here is derived from an EMBL/GenBank/DDBJ whole genome shotgun (WGS) entry which is preliminary data.</text>
</comment>
<dbReference type="InterPro" id="IPR001135">
    <property type="entry name" value="NADH_Q_OxRdtase_suD"/>
</dbReference>
<keyword evidence="1" id="KW-1003">Cell membrane</keyword>
<protein>
    <recommendedName>
        <fullName evidence="1">NADH-quinone oxidoreductase subunit D</fullName>
        <ecNumber evidence="1">7.1.1.-</ecNumber>
    </recommendedName>
    <alternativeName>
        <fullName evidence="1">NADH dehydrogenase I subunit D</fullName>
    </alternativeName>
    <alternativeName>
        <fullName evidence="1">NDH-1 subunit D</fullName>
    </alternativeName>
</protein>
<dbReference type="EMBL" id="DTAR01000086">
    <property type="protein sequence ID" value="HGM97611.1"/>
    <property type="molecule type" value="Genomic_DNA"/>
</dbReference>
<name>A0A7V4ABI7_UNCW3</name>
<dbReference type="GO" id="GO:0005886">
    <property type="term" value="C:plasma membrane"/>
    <property type="evidence" value="ECO:0007669"/>
    <property type="project" value="UniProtKB-SubCell"/>
</dbReference>
<evidence type="ECO:0000259" key="3">
    <source>
        <dbReference type="Pfam" id="PF00346"/>
    </source>
</evidence>
<dbReference type="HAMAP" id="MF_01358">
    <property type="entry name" value="NDH1_NuoD"/>
    <property type="match status" value="1"/>
</dbReference>
<keyword evidence="1" id="KW-1278">Translocase</keyword>
<keyword evidence="1" id="KW-0830">Ubiquinone</keyword>
<dbReference type="GO" id="GO:0048038">
    <property type="term" value="F:quinone binding"/>
    <property type="evidence" value="ECO:0007669"/>
    <property type="project" value="UniProtKB-KW"/>
</dbReference>
<dbReference type="InterPro" id="IPR022885">
    <property type="entry name" value="NDH1_su_D/H"/>
</dbReference>
<gene>
    <name evidence="1" type="primary">nuoD</name>
    <name evidence="4" type="ORF">ENT96_00985</name>
</gene>
<dbReference type="GO" id="GO:0050136">
    <property type="term" value="F:NADH dehydrogenase (quinone) (non-electrogenic) activity"/>
    <property type="evidence" value="ECO:0007669"/>
    <property type="project" value="UniProtKB-UniRule"/>
</dbReference>
<sequence length="381" mass="43085">MEIERKEGNGFEELWVNMGPQHPASHGVFRMQIKVEGEKIKDVIPHIGYLHRGVEKLAENLTPVQFLPILDRNDYLSAISNEFPFALAIEKLADIKVPERAEYLRVIGAELMRISSHLVFLGTFCLDMGGALGGGSTIFLYAFREREKILDIIEKWTGSRMHPNLICFGGVRYDIYPEFDKDLKNFLNDFEKKLKEYEDMLENNPVFLARTKNIGILPKEIAMEYGCSGPVLRGSGVKFDLRKANPYSSYEKFEFNIPSFDGCDVYSRYKVRMEEMKESVKILRQAVDGLPSGPINSQMPVKVKTAIKLKEGEVYAAVESPRGENGVYVFSDGKANLYRVKLRTPSFYNLSVIPYLLKGALIADVVAILGSLDPVFGDVDR</sequence>
<feature type="transmembrane region" description="Helical" evidence="2">
    <location>
        <begin position="118"/>
        <end position="143"/>
    </location>
</feature>
<keyword evidence="2" id="KW-0812">Transmembrane</keyword>
<organism evidence="4">
    <name type="scientific">candidate division WOR-3 bacterium</name>
    <dbReference type="NCBI Taxonomy" id="2052148"/>
    <lineage>
        <taxon>Bacteria</taxon>
        <taxon>Bacteria division WOR-3</taxon>
    </lineage>
</organism>
<dbReference type="AlphaFoldDB" id="A0A7V4ABI7"/>
<feature type="domain" description="NADH-quinone oxidoreductase subunit D" evidence="3">
    <location>
        <begin position="134"/>
        <end position="381"/>
    </location>
</feature>
<keyword evidence="1" id="KW-0520">NAD</keyword>
<keyword evidence="1 2" id="KW-0472">Membrane</keyword>
<dbReference type="Gene3D" id="1.10.645.10">
    <property type="entry name" value="Cytochrome-c3 Hydrogenase, chain B"/>
    <property type="match status" value="1"/>
</dbReference>
<evidence type="ECO:0000313" key="4">
    <source>
        <dbReference type="EMBL" id="HGM97611.1"/>
    </source>
</evidence>
<evidence type="ECO:0000256" key="2">
    <source>
        <dbReference type="SAM" id="Phobius"/>
    </source>
</evidence>
<dbReference type="PANTHER" id="PTHR11993:SF10">
    <property type="entry name" value="NADH DEHYDROGENASE [UBIQUINONE] IRON-SULFUR PROTEIN 2, MITOCHONDRIAL"/>
    <property type="match status" value="1"/>
</dbReference>
<dbReference type="SUPFAM" id="SSF56762">
    <property type="entry name" value="HydB/Nqo4-like"/>
    <property type="match status" value="1"/>
</dbReference>
<evidence type="ECO:0000256" key="1">
    <source>
        <dbReference type="HAMAP-Rule" id="MF_01358"/>
    </source>
</evidence>
<comment type="catalytic activity">
    <reaction evidence="1">
        <text>a quinone + NADH + 5 H(+)(in) = a quinol + NAD(+) + 4 H(+)(out)</text>
        <dbReference type="Rhea" id="RHEA:57888"/>
        <dbReference type="ChEBI" id="CHEBI:15378"/>
        <dbReference type="ChEBI" id="CHEBI:24646"/>
        <dbReference type="ChEBI" id="CHEBI:57540"/>
        <dbReference type="ChEBI" id="CHEBI:57945"/>
        <dbReference type="ChEBI" id="CHEBI:132124"/>
    </reaction>
</comment>
<comment type="similarity">
    <text evidence="1">Belongs to the complex I 49 kDa subunit family.</text>
</comment>
<comment type="subunit">
    <text evidence="1">NDH-1 is composed of 14 different subunits. Subunits NuoB, C, D, E, F, and G constitute the peripheral sector of the complex.</text>
</comment>
<comment type="function">
    <text evidence="1">NDH-1 shuttles electrons from NADH, via FMN and iron-sulfur (Fe-S) centers, to quinones in the respiratory chain. The immediate electron acceptor for the enzyme in this species is believed to be ubiquinone. Couples the redox reaction to proton translocation (for every two electrons transferred, four hydrogen ions are translocated across the cytoplasmic membrane), and thus conserves the redox energy in a proton gradient.</text>
</comment>
<keyword evidence="1" id="KW-0813">Transport</keyword>
<keyword evidence="1" id="KW-0874">Quinone</keyword>
<accession>A0A7V4ABI7</accession>
<dbReference type="NCBIfam" id="NF004739">
    <property type="entry name" value="PRK06075.1"/>
    <property type="match status" value="1"/>
</dbReference>
<dbReference type="PANTHER" id="PTHR11993">
    <property type="entry name" value="NADH-UBIQUINONE OXIDOREDUCTASE 49 KDA SUBUNIT"/>
    <property type="match status" value="1"/>
</dbReference>
<comment type="subcellular location">
    <subcellularLocation>
        <location evidence="1">Cell membrane</location>
        <topology evidence="1">Peripheral membrane protein</topology>
        <orientation evidence="1">Cytoplasmic side</orientation>
    </subcellularLocation>
</comment>
<keyword evidence="4" id="KW-0560">Oxidoreductase</keyword>
<reference evidence="4" key="1">
    <citation type="journal article" date="2020" name="mSystems">
        <title>Genome- and Community-Level Interaction Insights into Carbon Utilization and Element Cycling Functions of Hydrothermarchaeota in Hydrothermal Sediment.</title>
        <authorList>
            <person name="Zhou Z."/>
            <person name="Liu Y."/>
            <person name="Xu W."/>
            <person name="Pan J."/>
            <person name="Luo Z.H."/>
            <person name="Li M."/>
        </authorList>
    </citation>
    <scope>NUCLEOTIDE SEQUENCE [LARGE SCALE GENOMIC DNA]</scope>
    <source>
        <strain evidence="4">SpSt-626</strain>
    </source>
</reference>